<organism evidence="7 8">
    <name type="scientific">Aerophototrophica crusticola</name>
    <dbReference type="NCBI Taxonomy" id="1709002"/>
    <lineage>
        <taxon>Bacteria</taxon>
        <taxon>Pseudomonadati</taxon>
        <taxon>Pseudomonadota</taxon>
        <taxon>Alphaproteobacteria</taxon>
        <taxon>Rhodospirillales</taxon>
        <taxon>Rhodospirillaceae</taxon>
        <taxon>Aerophototrophica</taxon>
    </lineage>
</organism>
<dbReference type="Pfam" id="PF02897">
    <property type="entry name" value="Peptidase_S9_N"/>
    <property type="match status" value="1"/>
</dbReference>
<dbReference type="GO" id="GO:0004252">
    <property type="term" value="F:serine-type endopeptidase activity"/>
    <property type="evidence" value="ECO:0007669"/>
    <property type="project" value="InterPro"/>
</dbReference>
<dbReference type="InterPro" id="IPR002470">
    <property type="entry name" value="Peptidase_S9A"/>
</dbReference>
<dbReference type="KEGG" id="acru:HHL28_00795"/>
<accession>A0A858RCC2</accession>
<dbReference type="SUPFAM" id="SSF50993">
    <property type="entry name" value="Peptidase/esterase 'gauge' domain"/>
    <property type="match status" value="1"/>
</dbReference>
<evidence type="ECO:0000256" key="1">
    <source>
        <dbReference type="ARBA" id="ARBA00022670"/>
    </source>
</evidence>
<dbReference type="GO" id="GO:0070012">
    <property type="term" value="F:oligopeptidase activity"/>
    <property type="evidence" value="ECO:0007669"/>
    <property type="project" value="TreeGrafter"/>
</dbReference>
<dbReference type="GO" id="GO:0006508">
    <property type="term" value="P:proteolysis"/>
    <property type="evidence" value="ECO:0007669"/>
    <property type="project" value="UniProtKB-KW"/>
</dbReference>
<dbReference type="InterPro" id="IPR029058">
    <property type="entry name" value="AB_hydrolase_fold"/>
</dbReference>
<keyword evidence="1" id="KW-0645">Protease</keyword>
<dbReference type="EMBL" id="CP051775">
    <property type="protein sequence ID" value="QJE74723.1"/>
    <property type="molecule type" value="Genomic_DNA"/>
</dbReference>
<keyword evidence="8" id="KW-1185">Reference proteome</keyword>
<feature type="domain" description="Peptidase S9A N-terminal" evidence="6">
    <location>
        <begin position="22"/>
        <end position="426"/>
    </location>
</feature>
<dbReference type="PANTHER" id="PTHR42881:SF13">
    <property type="entry name" value="PROLYL ENDOPEPTIDASE"/>
    <property type="match status" value="1"/>
</dbReference>
<evidence type="ECO:0000259" key="6">
    <source>
        <dbReference type="Pfam" id="PF02897"/>
    </source>
</evidence>
<name>A0A858RCC2_9PROT</name>
<reference evidence="7" key="1">
    <citation type="submission" date="2020-04" db="EMBL/GenBank/DDBJ databases">
        <title>A desert anoxygenic phototrophic bacterium fixes CO2 using RubisCO under aerobic conditions.</title>
        <authorList>
            <person name="Tang K."/>
        </authorList>
    </citation>
    <scope>NUCLEOTIDE SEQUENCE [LARGE SCALE GENOMIC DNA]</scope>
    <source>
        <strain evidence="7">MIMtkB3</strain>
    </source>
</reference>
<sequence>MLAAAAAVALISGAPTLAQDTAKAAGPAPAAPQAKGDDPYLWLEEVEGEKAIDWAKKQNEQTFQRLKGDPRFEPLRADAEAIFTARDRIAYGSLEGGQVDNFWQDATNVRGVWRRAAVDSYRTADPKWDIVLDLDALSKAENENWVYKGHTCLAPESTLCLVNLSRGGKDAVVVREYDAAKKEFVKGGFELPEAKQTVAWADKDTLLVATDFGPDTMTDSGYARQVRLWKRGSDLSKAPILLNVGKTDVWARPAVFQRPEGTTILLNRGPDFFTEEWHLVGKDGKPAKLNLPLGIDLRGVIDGRLLLLLRADWAVAGKTFAKGTLVAVPVAEAAAGTPKTVETVLAPSATASIEDVSVAKDAVYIDLLDNVVGKLVSAKRGAQGWTLADVALPGQGSLSITSTDAFSTDVLVNYTNFLQPDTLYLMPAGGKPEAIKSLPARFDSAPYKTEQRFATSKDGTKVPYFIVGPKDMKLDGENPTLLYGYGGFEISQTPRYLSAFGKSWLQAGGVYVVANIRGGGEFGPAWHQAALKENRQRAFDDFIAVGEDLVKTKVTKPARLGIQGGSNGGLLTGATMTQRPDLFGAVIVAVPLLDMLRYHTLLAGASWMGEYGNPDIPAERAYISKYSPYQNLKPTVTYPEAFVYTSTKDDRVHPGHARKFVARLQEFGKPVVYYENIEGGHSAAANLKQRAEVTALQLVYLMQKLMEKPSN</sequence>
<evidence type="ECO:0000256" key="2">
    <source>
        <dbReference type="ARBA" id="ARBA00022801"/>
    </source>
</evidence>
<evidence type="ECO:0000313" key="7">
    <source>
        <dbReference type="EMBL" id="QJE74723.1"/>
    </source>
</evidence>
<dbReference type="InterPro" id="IPR023302">
    <property type="entry name" value="Pept_S9A_N"/>
</dbReference>
<dbReference type="Gene3D" id="2.130.10.120">
    <property type="entry name" value="Prolyl oligopeptidase, N-terminal domain"/>
    <property type="match status" value="1"/>
</dbReference>
<dbReference type="AlphaFoldDB" id="A0A858RCC2"/>
<dbReference type="InterPro" id="IPR001375">
    <property type="entry name" value="Peptidase_S9_cat"/>
</dbReference>
<dbReference type="InterPro" id="IPR051167">
    <property type="entry name" value="Prolyl_oligopep/macrocyclase"/>
</dbReference>
<feature type="domain" description="Peptidase S9 prolyl oligopeptidase catalytic" evidence="5">
    <location>
        <begin position="503"/>
        <end position="705"/>
    </location>
</feature>
<evidence type="ECO:0000259" key="5">
    <source>
        <dbReference type="Pfam" id="PF00326"/>
    </source>
</evidence>
<feature type="chain" id="PRO_5032993536" evidence="4">
    <location>
        <begin position="19"/>
        <end position="711"/>
    </location>
</feature>
<keyword evidence="3" id="KW-0720">Serine protease</keyword>
<keyword evidence="2" id="KW-0378">Hydrolase</keyword>
<dbReference type="SUPFAM" id="SSF53474">
    <property type="entry name" value="alpha/beta-Hydrolases"/>
    <property type="match status" value="1"/>
</dbReference>
<dbReference type="PANTHER" id="PTHR42881">
    <property type="entry name" value="PROLYL ENDOPEPTIDASE"/>
    <property type="match status" value="1"/>
</dbReference>
<dbReference type="Gene3D" id="3.40.50.1820">
    <property type="entry name" value="alpha/beta hydrolase"/>
    <property type="match status" value="1"/>
</dbReference>
<dbReference type="PRINTS" id="PR00862">
    <property type="entry name" value="PROLIGOPTASE"/>
</dbReference>
<keyword evidence="4" id="KW-0732">Signal</keyword>
<evidence type="ECO:0000256" key="4">
    <source>
        <dbReference type="SAM" id="SignalP"/>
    </source>
</evidence>
<evidence type="ECO:0000256" key="3">
    <source>
        <dbReference type="ARBA" id="ARBA00022825"/>
    </source>
</evidence>
<gene>
    <name evidence="7" type="ORF">HHL28_00795</name>
</gene>
<evidence type="ECO:0000313" key="8">
    <source>
        <dbReference type="Proteomes" id="UP000501891"/>
    </source>
</evidence>
<protein>
    <submittedName>
        <fullName evidence="7">S9 family peptidase</fullName>
    </submittedName>
</protein>
<proteinExistence type="predicted"/>
<dbReference type="Proteomes" id="UP000501891">
    <property type="component" value="Chromosome"/>
</dbReference>
<feature type="signal peptide" evidence="4">
    <location>
        <begin position="1"/>
        <end position="18"/>
    </location>
</feature>
<dbReference type="GO" id="GO:0005829">
    <property type="term" value="C:cytosol"/>
    <property type="evidence" value="ECO:0007669"/>
    <property type="project" value="TreeGrafter"/>
</dbReference>
<dbReference type="Pfam" id="PF00326">
    <property type="entry name" value="Peptidase_S9"/>
    <property type="match status" value="1"/>
</dbReference>